<feature type="compositionally biased region" description="Low complexity" evidence="23">
    <location>
        <begin position="414"/>
        <end position="426"/>
    </location>
</feature>
<name>A0A9W2VFJ1_PANPR</name>
<dbReference type="InterPro" id="IPR012153">
    <property type="entry name" value="PTPN13"/>
</dbReference>
<dbReference type="CDD" id="cd17195">
    <property type="entry name" value="FERM_F1_PTPN13"/>
    <property type="match status" value="1"/>
</dbReference>
<dbReference type="PANTHER" id="PTHR46900">
    <property type="entry name" value="TYROSINE-PROTEIN PHOSPHATASE NON-RECEPTOR TYPE 13"/>
    <property type="match status" value="1"/>
</dbReference>
<dbReference type="InterPro" id="IPR001478">
    <property type="entry name" value="PDZ"/>
</dbReference>
<feature type="domain" description="PDZ" evidence="27">
    <location>
        <begin position="1094"/>
        <end position="1180"/>
    </location>
</feature>
<comment type="subunit">
    <text evidence="17">Interacts (via the first PDZ domain) with PLEKHA1 and PLEKHA2. Interacts (via the second PDZ domain) with TNFRSF6 (Fas receptor) (via C-terminus). Interacts (via the second PDZ domain) with TRIP6 (via the third LIM domain and C-terminus). Interacts (via the third PDZ domain) with NGFR (via C-terminal SVP motif) and PKN2 (via C-terminus). Interacts (via the second or fourth PDZ domains) with PDLIM4 (via C-terminus only or via combined C-terminus and LIM domain, but not LIM domain only). Found in a complex with PDLIM4 and TRIP6. Interacts with PDLIM4; this interaction results in dephosphorylation of SRC 'Tyr-419' by this protein leading to its inactivation. Interacts with BRD7. Interacts with RAPGEF6. Interacts with ARHGAP29. Interacts with PIK3R2; dephosphorylates PIK3R2. Interacts with FBXL2. Interacts (via the FERM domain) with ENTR1. Found in a complex with ENTR1, PTPN13 and GIT1.</text>
</comment>
<feature type="region of interest" description="Disordered" evidence="23">
    <location>
        <begin position="1716"/>
        <end position="1752"/>
    </location>
</feature>
<dbReference type="CDD" id="cd06695">
    <property type="entry name" value="PDZ3_PTPN13_FRMPD2-like"/>
    <property type="match status" value="1"/>
</dbReference>
<dbReference type="Gene3D" id="3.10.20.90">
    <property type="entry name" value="Phosphatidylinositol 3-kinase Catalytic Subunit, Chain A, domain 1"/>
    <property type="match status" value="1"/>
</dbReference>
<dbReference type="InterPro" id="IPR000242">
    <property type="entry name" value="PTP_cat"/>
</dbReference>
<dbReference type="SUPFAM" id="SSF50729">
    <property type="entry name" value="PH domain-like"/>
    <property type="match status" value="1"/>
</dbReference>
<dbReference type="Pfam" id="PF00102">
    <property type="entry name" value="Y_phosphatase"/>
    <property type="match status" value="1"/>
</dbReference>
<dbReference type="FunFam" id="2.30.42.10:FF:000086">
    <property type="entry name" value="Tyrosine-protein phosphatase non-receptor type 13"/>
    <property type="match status" value="1"/>
</dbReference>
<evidence type="ECO:0000256" key="21">
    <source>
        <dbReference type="PIRSR" id="PIRSR000933-51"/>
    </source>
</evidence>
<evidence type="ECO:0000256" key="10">
    <source>
        <dbReference type="ARBA" id="ARBA00022912"/>
    </source>
</evidence>
<sequence length="2445" mass="272174">MHVSLAEALEVRGGPLQEEEIWAVLNQSAESLQELFRKVSVADPAALGFIISPWSLLLLPSGSVSFTDENISNQDLRAFTAPEVLQNQSLTSLSDVEKIHIYSLGMTLYWGADHEVPQSQPIKLGDHLNSILLGMCEDVIYARVSVRTVLDACSAHIRNSNCAPSFSYVKQLVKLVLGNLSGTDQLSRNSEQKPDRSQAIRDRLRGKGLPTGRSATSDVLDIHKSPFSHQTFLNKGLSKSMGFLSIRDTQDEEDYFKDISSDNNSAREDSENTCSPYQFKTSGPEKKTIPGIDVLPKKKIWASSMDLLCTDERDFSGETGGFRQYLPEAVTVRTSTTPRKKEARYSDGSIALDIFGPQKVDPMFHTRELPTSSAISSALDRIRERQKKLQVLREAMNVEEPIRRYKTYHSDIFSTSSESPSIISSESDFRQVRKSEASKRFESNSGLPGLDETPGQGPSQRPSRQYETPLEGNLINQEIMLKRQEEEMMQLQARMALRQSRLSLYPGDTIKASMLDISRDPLREMALETAMTQRKLRNFFGPEFVKMTIEPFISLDLPRSILTKKGKNEDNRRKVNIMLLSGQRLELTCDTKTICKDVFDMVVAHIGLVEHHLFALATLRDNEYFFVDPDLKLTKVAPEGWKEEPKKKSKATVNFTLFFRIKFFMDDVTLIQHTLTCHQYYLQLRKDILEERVHCDDETSLLLASLALQAEYGDYQPEVHGVSYFRLEHYLPPRVMEKLDLSYVKEELPKLHNTYVGASEKETELEFLKVCQRLTEYGVHFHRVHPEKKSQTGILLGVCSKGVLVFEVHNGVRTLVLRFPWRETKKISFSKKKITLQNTSDGIKHAFQTDNSKVCQYLLHLCSSQHKFQLQMRARQSNQDAQDMERASFRSLNLQAESVRGFNMGRAISTGSLASSTLNKLALRPLSVQAEILKRLSCSELSLYQPLQNSAKEKSDKASWEEKPRGMSKSYHDLSQASLYPHRKNVIVNMESPPQTIAELVGKPLHQMARSDTESLAGFTKLNNSKSVASLNRSPERRKHESDSSSFEDPGQAYVIGMTLHSSGNSSSQVPLKENDVLHKRWSMVSSPEREITLVNLKKDAKYGLGFQIIGGEKMGRLDLGVFISSITPGGPADLDGCLKPGDRLISVNSVSLEGVSHHAAIEILQNAPEDVTLVISQPKEKIPKVPSTPVHIANGMKNYLKKPSYMQDSTVDSSEDHHWPHGTPRHISESSCGQSGGLREGSLSSQDSRTESASLSQSQVNGFFASPAGDRTWQESQHGSPSPSVTSKTTEKKRASADSNGNKTKNPGISDATDYSDRGDSDMDEATYSSTQDHQTPKKESSSSMNTSNKMNFKTFPSSPPKPGDVFEVELAKNDNSLGISVTVLFDKGGVNTSVRHGGIYVKAVIPKGAAESDGRIHKGDRVLAVNGVSLEGATHKQAVETLRNTGQVVHLLLEKGQSPASKEHVPITPQCTFPDPDAQGQAPEKMKKMTHVKDYSFVTEENTFEVKLFKNSSGLGFSFSREDSLIPEQMNASIVRVKKLFPGQPAAESGKIEVGDVILKVNGASLKGLSQQEVISALRGTSPEVSLLLCRPSPGVLPEIDPALLTPLHSPAQVLPNNSKDPSQAACVEQGTSSDENETYDKNKKQCTSRRDSYSDSSGSGEDDLVKAPAKIPNMSWSSALHQTLSNMVSQAQSQREASNDQEDTICTMFYYPQKMPNKPELDDSNPPSPLPLDMTLGQSYQPQSESASTNSMDKYHMHHISEPTRQESLTSLKNDLENHLEDFELEVELLITLIKSEKGSLGFTVTKGNQSIGCYVHDVIQDPAKSDGRLRPGDRLIKVNDTDVTNMTHTDAVNLLRAAPKTVRLVLGRVLELPRMPVLPHLLPDIILTCNKEELGFSLSGGHDSLHQVIYISDINPRSVAAIEGNLQLLDIIHYVNGVSTQGMTLEEAKRALDMSLPSVVLKATRDGHPVVPSSKRHTLATPQSTKVNGHHTVEPCHKPVLTPSNSSSKVNGEEIIEVLCPEGKCSTCQMKGSADLILSKGSLKTNGKLSEERAEDTDCDGSPLPEDFTESIKMNGCEEYYEEKVKSESLIQKPEERKTDGVNEVAWASDELPMETTNLEDSNKDHPFLTNEELAAVPIVKVPPSGKYTGTKLKSVIRMLRGLLDQGIPSKELENLQELKPLDQCLIGQTKENRRKNRYKNILPYDATRVPLGDEGGYINASFIKIPVGKEEFVYIACQGPLPTTVGDFWQMIWEQKSTVIAMMTQEVEGEKIKCQRYWPNILGKTTMVSDRLRLALVRMQQLKGFVVRAMALEDIQTGETRHISHLNFTAWPDHDTPSQPDDLLTFISYMRHIHKSGPIITHCSAGIGRSGTLICIDVVLGLISQDLDFDISDLVRCMRLQRHGMVQTEDQYIFCYQVILYVLTRLQAKEEQTEQPQLLK</sequence>
<evidence type="ECO:0000256" key="9">
    <source>
        <dbReference type="ARBA" id="ARBA00022801"/>
    </source>
</evidence>
<evidence type="ECO:0000259" key="27">
    <source>
        <dbReference type="PROSITE" id="PS50106"/>
    </source>
</evidence>
<feature type="binding site" evidence="21">
    <location>
        <position position="2338"/>
    </location>
    <ligand>
        <name>substrate</name>
    </ligand>
</feature>
<feature type="domain" description="PDZ" evidence="27">
    <location>
        <begin position="1507"/>
        <end position="1595"/>
    </location>
</feature>
<dbReference type="FunFam" id="1.20.80.10:FF:000011">
    <property type="entry name" value="Tyrosine-protein phosphatase non-receptor type 13"/>
    <property type="match status" value="1"/>
</dbReference>
<feature type="region of interest" description="Disordered" evidence="23">
    <location>
        <begin position="1613"/>
        <end position="1668"/>
    </location>
</feature>
<feature type="compositionally biased region" description="Polar residues" evidence="23">
    <location>
        <begin position="1739"/>
        <end position="1752"/>
    </location>
</feature>
<feature type="domain" description="Tyrosine-protein phosphatase" evidence="24">
    <location>
        <begin position="2173"/>
        <end position="2427"/>
    </location>
</feature>
<feature type="domain" description="KIND" evidence="28">
    <location>
        <begin position="3"/>
        <end position="190"/>
    </location>
</feature>
<dbReference type="PRINTS" id="PR00700">
    <property type="entry name" value="PRTYPHPHTASE"/>
</dbReference>
<dbReference type="Pfam" id="PF09380">
    <property type="entry name" value="FERM_C"/>
    <property type="match status" value="1"/>
</dbReference>
<evidence type="ECO:0000256" key="12">
    <source>
        <dbReference type="ARBA" id="ARBA00023212"/>
    </source>
</evidence>
<evidence type="ECO:0000256" key="15">
    <source>
        <dbReference type="ARBA" id="ARBA00051722"/>
    </source>
</evidence>
<dbReference type="FunFam" id="2.30.42.10:FF:000174">
    <property type="entry name" value="Tyrosine-protein phosphatase non-receptor type 13"/>
    <property type="match status" value="1"/>
</dbReference>
<protein>
    <recommendedName>
        <fullName evidence="18 19">Tyrosine-protein phosphatase non-receptor type 13</fullName>
        <ecNumber evidence="5 19">3.1.3.48</ecNumber>
    </recommendedName>
</protein>
<evidence type="ECO:0000259" key="25">
    <source>
        <dbReference type="PROSITE" id="PS50056"/>
    </source>
</evidence>
<dbReference type="FunFam" id="3.10.20.90:FF:000082">
    <property type="entry name" value="Tyrosine-protein phosphatase non-receptor type 13"/>
    <property type="match status" value="1"/>
</dbReference>
<dbReference type="FunFam" id="2.30.42.10:FF:000129">
    <property type="entry name" value="Tyrosine-protein phosphatase non-receptor type 13"/>
    <property type="match status" value="1"/>
</dbReference>
<dbReference type="CDD" id="cd14597">
    <property type="entry name" value="PTPc-N13"/>
    <property type="match status" value="1"/>
</dbReference>
<dbReference type="SMART" id="SM00194">
    <property type="entry name" value="PTPc"/>
    <property type="match status" value="1"/>
</dbReference>
<evidence type="ECO:0000256" key="23">
    <source>
        <dbReference type="SAM" id="MobiDB-lite"/>
    </source>
</evidence>
<evidence type="ECO:0000256" key="8">
    <source>
        <dbReference type="ARBA" id="ARBA00022737"/>
    </source>
</evidence>
<feature type="region of interest" description="Disordered" evidence="23">
    <location>
        <begin position="952"/>
        <end position="975"/>
    </location>
</feature>
<dbReference type="InterPro" id="IPR036034">
    <property type="entry name" value="PDZ_sf"/>
</dbReference>
<dbReference type="FunFam" id="3.90.190.10:FF:000034">
    <property type="entry name" value="Tyrosine-protein phosphatase non-receptor type 13"/>
    <property type="match status" value="1"/>
</dbReference>
<dbReference type="InterPro" id="IPR003595">
    <property type="entry name" value="Tyr_Pase_cat"/>
</dbReference>
<dbReference type="SMART" id="SM00750">
    <property type="entry name" value="KIND"/>
    <property type="match status" value="1"/>
</dbReference>
<comment type="subcellular location">
    <subcellularLocation>
        <location evidence="3">Cell projection</location>
        <location evidence="3">Lamellipodium</location>
    </subcellularLocation>
    <subcellularLocation>
        <location evidence="2 19">Cytoplasm</location>
        <location evidence="2 19">Cytoskeleton</location>
    </subcellularLocation>
    <subcellularLocation>
        <location evidence="1">Nucleus</location>
    </subcellularLocation>
</comment>
<dbReference type="Gene3D" id="3.90.190.10">
    <property type="entry name" value="Protein tyrosine phosphatase superfamily"/>
    <property type="match status" value="1"/>
</dbReference>
<feature type="domain" description="PDZ" evidence="27">
    <location>
        <begin position="1888"/>
        <end position="1971"/>
    </location>
</feature>
<feature type="compositionally biased region" description="Polar residues" evidence="23">
    <location>
        <begin position="456"/>
        <end position="466"/>
    </location>
</feature>
<dbReference type="Gene3D" id="2.30.29.30">
    <property type="entry name" value="Pleckstrin-homology domain (PH domain)/Phosphotyrosine-binding domain (PTB)"/>
    <property type="match status" value="1"/>
</dbReference>
<evidence type="ECO:0000256" key="20">
    <source>
        <dbReference type="PIRSR" id="PIRSR000933-50"/>
    </source>
</evidence>
<dbReference type="Pfam" id="PF16599">
    <property type="entry name" value="PTN13_u3"/>
    <property type="match status" value="1"/>
</dbReference>
<dbReference type="CDD" id="cd06696">
    <property type="entry name" value="PDZ4_PTPN13-like"/>
    <property type="match status" value="1"/>
</dbReference>
<keyword evidence="7" id="KW-0597">Phosphoprotein</keyword>
<evidence type="ECO:0000256" key="5">
    <source>
        <dbReference type="ARBA" id="ARBA00013064"/>
    </source>
</evidence>
<dbReference type="FunFam" id="2.30.42.10:FF:000084">
    <property type="entry name" value="Tyrosine-protein phosphatase non-receptor type 13"/>
    <property type="match status" value="1"/>
</dbReference>
<dbReference type="InterPro" id="IPR029071">
    <property type="entry name" value="Ubiquitin-like_domsf"/>
</dbReference>
<feature type="compositionally biased region" description="Low complexity" evidence="23">
    <location>
        <begin position="1343"/>
        <end position="1353"/>
    </location>
</feature>
<comment type="catalytic activity">
    <reaction evidence="15 19">
        <text>O-phospho-L-tyrosyl-[protein] + H2O = L-tyrosyl-[protein] + phosphate</text>
        <dbReference type="Rhea" id="RHEA:10684"/>
        <dbReference type="Rhea" id="RHEA-COMP:10136"/>
        <dbReference type="Rhea" id="RHEA-COMP:20101"/>
        <dbReference type="ChEBI" id="CHEBI:15377"/>
        <dbReference type="ChEBI" id="CHEBI:43474"/>
        <dbReference type="ChEBI" id="CHEBI:46858"/>
        <dbReference type="ChEBI" id="CHEBI:61978"/>
        <dbReference type="EC" id="3.1.3.48"/>
    </reaction>
</comment>
<comment type="similarity">
    <text evidence="4 19">Belongs to the protein-tyrosine phosphatase family. Non-receptor class subfamily.</text>
</comment>
<evidence type="ECO:0000256" key="17">
    <source>
        <dbReference type="ARBA" id="ARBA00065356"/>
    </source>
</evidence>
<evidence type="ECO:0000256" key="4">
    <source>
        <dbReference type="ARBA" id="ARBA00009649"/>
    </source>
</evidence>
<keyword evidence="10 19" id="KW-0904">Protein phosphatase</keyword>
<proteinExistence type="inferred from homology"/>
<dbReference type="GO" id="GO:0004725">
    <property type="term" value="F:protein tyrosine phosphatase activity"/>
    <property type="evidence" value="ECO:0007669"/>
    <property type="project" value="UniProtKB-UniRule"/>
</dbReference>
<evidence type="ECO:0000256" key="14">
    <source>
        <dbReference type="ARBA" id="ARBA00023273"/>
    </source>
</evidence>
<dbReference type="GO" id="GO:0030027">
    <property type="term" value="C:lamellipodium"/>
    <property type="evidence" value="ECO:0007669"/>
    <property type="project" value="UniProtKB-SubCell"/>
</dbReference>
<feature type="compositionally biased region" description="Basic and acidic residues" evidence="23">
    <location>
        <begin position="259"/>
        <end position="270"/>
    </location>
</feature>
<dbReference type="RefSeq" id="XP_053757384.1">
    <property type="nucleotide sequence ID" value="XM_053901409.1"/>
</dbReference>
<dbReference type="GO" id="GO:0005737">
    <property type="term" value="C:cytoplasm"/>
    <property type="evidence" value="ECO:0007669"/>
    <property type="project" value="UniProtKB-UniRule"/>
</dbReference>
<feature type="compositionally biased region" description="Basic and acidic residues" evidence="23">
    <location>
        <begin position="952"/>
        <end position="965"/>
    </location>
</feature>
<dbReference type="GO" id="GO:0036312">
    <property type="term" value="F:phosphatidylinositol 3-kinase regulatory subunit binding"/>
    <property type="evidence" value="ECO:0007669"/>
    <property type="project" value="TreeGrafter"/>
</dbReference>
<feature type="region of interest" description="Disordered" evidence="23">
    <location>
        <begin position="259"/>
        <end position="285"/>
    </location>
</feature>
<dbReference type="FunFam" id="2.30.42.10:FF:000105">
    <property type="entry name" value="Tyrosine-protein phosphatase non-receptor type 13"/>
    <property type="match status" value="1"/>
</dbReference>
<dbReference type="PIRSF" id="PIRSF000933">
    <property type="entry name" value="Tyr-Ptase_nr13"/>
    <property type="match status" value="1"/>
</dbReference>
<dbReference type="InterPro" id="IPR019749">
    <property type="entry name" value="Band_41_domain"/>
</dbReference>
<dbReference type="SUPFAM" id="SSF47031">
    <property type="entry name" value="Second domain of FERM"/>
    <property type="match status" value="1"/>
</dbReference>
<feature type="domain" description="FERM" evidence="26">
    <location>
        <begin position="573"/>
        <end position="873"/>
    </location>
</feature>
<dbReference type="InterPro" id="IPR018979">
    <property type="entry name" value="FERM_N"/>
</dbReference>
<comment type="function">
    <text evidence="19">Regulates negatively FAS-induced apoptosis and NGFR-mediated pro-apoptotic signaling.</text>
</comment>
<feature type="region of interest" description="Disordered" evidence="23">
    <location>
        <begin position="1970"/>
        <end position="2012"/>
    </location>
</feature>
<feature type="compositionally biased region" description="Polar residues" evidence="23">
    <location>
        <begin position="272"/>
        <end position="281"/>
    </location>
</feature>
<comment type="function">
    <text evidence="16">Tyrosine phosphatase which negatively regulates FAS-induced apoptosis and NGFR-mediated pro-apoptotic signaling. May regulate phosphoinositide 3-kinase (PI3K) signaling through dephosphorylation of PIK3R2.</text>
</comment>
<evidence type="ECO:0000313" key="29">
    <source>
        <dbReference type="Proteomes" id="UP001165780"/>
    </source>
</evidence>
<evidence type="ECO:0000256" key="16">
    <source>
        <dbReference type="ARBA" id="ARBA00058792"/>
    </source>
</evidence>
<keyword evidence="8" id="KW-0677">Repeat</keyword>
<dbReference type="InterPro" id="IPR011993">
    <property type="entry name" value="PH-like_dom_sf"/>
</dbReference>
<evidence type="ECO:0000256" key="6">
    <source>
        <dbReference type="ARBA" id="ARBA00022490"/>
    </source>
</evidence>
<feature type="domain" description="PDZ" evidence="27">
    <location>
        <begin position="1793"/>
        <end position="1874"/>
    </location>
</feature>
<keyword evidence="14" id="KW-0966">Cell projection</keyword>
<dbReference type="SUPFAM" id="SSF52799">
    <property type="entry name" value="(Phosphotyrosine protein) phosphatases II"/>
    <property type="match status" value="1"/>
</dbReference>
<dbReference type="InterPro" id="IPR000387">
    <property type="entry name" value="Tyr_Pase_dom"/>
</dbReference>
<evidence type="ECO:0000256" key="22">
    <source>
        <dbReference type="SAM" id="Coils"/>
    </source>
</evidence>
<dbReference type="PROSITE" id="PS50106">
    <property type="entry name" value="PDZ"/>
    <property type="match status" value="5"/>
</dbReference>
<dbReference type="Gene3D" id="1.20.80.10">
    <property type="match status" value="1"/>
</dbReference>
<dbReference type="CTD" id="5783"/>
<dbReference type="PROSITE" id="PS51377">
    <property type="entry name" value="KIND"/>
    <property type="match status" value="1"/>
</dbReference>
<keyword evidence="29" id="KW-1185">Reference proteome</keyword>
<evidence type="ECO:0000259" key="26">
    <source>
        <dbReference type="PROSITE" id="PS50057"/>
    </source>
</evidence>
<dbReference type="CDD" id="cd23072">
    <property type="entry name" value="PDZ1_PTPN13-like"/>
    <property type="match status" value="1"/>
</dbReference>
<dbReference type="FunFam" id="2.30.29.30:FF:000107">
    <property type="entry name" value="Tyrosine-protein phosphatase non-receptor type 13"/>
    <property type="match status" value="1"/>
</dbReference>
<dbReference type="CDD" id="cd06697">
    <property type="entry name" value="PDZ5_PTPN13-like"/>
    <property type="match status" value="1"/>
</dbReference>
<dbReference type="SMART" id="SM00404">
    <property type="entry name" value="PTPc_motif"/>
    <property type="match status" value="1"/>
</dbReference>
<feature type="region of interest" description="Disordered" evidence="23">
    <location>
        <begin position="184"/>
        <end position="216"/>
    </location>
</feature>
<feature type="active site" description="Phosphocysteine intermediate" evidence="20">
    <location>
        <position position="2368"/>
    </location>
</feature>
<evidence type="ECO:0000256" key="18">
    <source>
        <dbReference type="ARBA" id="ARBA00072465"/>
    </source>
</evidence>
<feature type="region of interest" description="Disordered" evidence="23">
    <location>
        <begin position="1207"/>
        <end position="1362"/>
    </location>
</feature>
<dbReference type="SUPFAM" id="SSF54236">
    <property type="entry name" value="Ubiquitin-like"/>
    <property type="match status" value="1"/>
</dbReference>
<keyword evidence="12 19" id="KW-0206">Cytoskeleton</keyword>
<dbReference type="InterPro" id="IPR011019">
    <property type="entry name" value="KIND_dom"/>
</dbReference>
<dbReference type="InterPro" id="IPR029021">
    <property type="entry name" value="Prot-tyrosine_phosphatase-like"/>
</dbReference>
<keyword evidence="6 19" id="KW-0963">Cytoplasm</keyword>
<feature type="compositionally biased region" description="Basic and acidic residues" evidence="23">
    <location>
        <begin position="427"/>
        <end position="442"/>
    </location>
</feature>
<dbReference type="InterPro" id="IPR019748">
    <property type="entry name" value="FERM_central"/>
</dbReference>
<feature type="domain" description="PDZ" evidence="27">
    <location>
        <begin position="1369"/>
        <end position="1459"/>
    </location>
</feature>
<gene>
    <name evidence="30" type="primary">PTPN13</name>
</gene>
<feature type="compositionally biased region" description="Basic and acidic residues" evidence="23">
    <location>
        <begin position="190"/>
        <end position="205"/>
    </location>
</feature>
<feature type="region of interest" description="Disordered" evidence="23">
    <location>
        <begin position="414"/>
        <end position="470"/>
    </location>
</feature>
<dbReference type="Gene3D" id="2.30.42.10">
    <property type="match status" value="5"/>
</dbReference>
<feature type="binding site" evidence="21">
    <location>
        <position position="2412"/>
    </location>
    <ligand>
        <name>substrate</name>
    </ligand>
</feature>
<dbReference type="GO" id="GO:0005856">
    <property type="term" value="C:cytoskeleton"/>
    <property type="evidence" value="ECO:0007669"/>
    <property type="project" value="UniProtKB-SubCell"/>
</dbReference>
<dbReference type="InterPro" id="IPR052074">
    <property type="entry name" value="NonRcpt_TyrProt_Phosphatase"/>
</dbReference>
<keyword evidence="13" id="KW-0539">Nucleus</keyword>
<dbReference type="PRINTS" id="PR00935">
    <property type="entry name" value="BAND41"/>
</dbReference>
<evidence type="ECO:0000259" key="28">
    <source>
        <dbReference type="PROSITE" id="PS51377"/>
    </source>
</evidence>
<feature type="region of interest" description="Disordered" evidence="23">
    <location>
        <begin position="2051"/>
        <end position="2072"/>
    </location>
</feature>
<feature type="compositionally biased region" description="Polar residues" evidence="23">
    <location>
        <begin position="1298"/>
        <end position="1308"/>
    </location>
</feature>
<feature type="coiled-coil region" evidence="22">
    <location>
        <begin position="474"/>
        <end position="501"/>
    </location>
</feature>
<dbReference type="CDD" id="cd06792">
    <property type="entry name" value="PDZ2-PTPN13_FRMPD2-like"/>
    <property type="match status" value="1"/>
</dbReference>
<dbReference type="PROSITE" id="PS50056">
    <property type="entry name" value="TYR_PHOSPHATASE_2"/>
    <property type="match status" value="1"/>
</dbReference>
<dbReference type="SMART" id="SM00295">
    <property type="entry name" value="B41"/>
    <property type="match status" value="1"/>
</dbReference>
<dbReference type="EC" id="3.1.3.48" evidence="5 19"/>
<dbReference type="FunFam" id="1.10.510.10:FF:000242">
    <property type="entry name" value="Tyrosine-protein phosphatase non-receptor type 13"/>
    <property type="match status" value="1"/>
</dbReference>
<dbReference type="InterPro" id="IPR018980">
    <property type="entry name" value="FERM_PH-like_C"/>
</dbReference>
<evidence type="ECO:0000313" key="30">
    <source>
        <dbReference type="RefSeq" id="XP_053757384.1"/>
    </source>
</evidence>
<feature type="coiled-coil region" evidence="22">
    <location>
        <begin position="1769"/>
        <end position="1796"/>
    </location>
</feature>
<feature type="compositionally biased region" description="Basic and acidic residues" evidence="23">
    <location>
        <begin position="1034"/>
        <end position="1043"/>
    </location>
</feature>
<evidence type="ECO:0000256" key="19">
    <source>
        <dbReference type="PIRNR" id="PIRNR000933"/>
    </source>
</evidence>
<dbReference type="PANTHER" id="PTHR46900:SF1">
    <property type="entry name" value="TYROSINE-PROTEIN PHOSPHATASE NON-RECEPTOR TYPE 13"/>
    <property type="match status" value="1"/>
</dbReference>
<keyword evidence="9 19" id="KW-0378">Hydrolase</keyword>
<dbReference type="InterPro" id="IPR014352">
    <property type="entry name" value="FERM/acyl-CoA-bd_prot_sf"/>
</dbReference>
<organism evidence="29 30">
    <name type="scientific">Panthera pardus</name>
    <name type="common">Leopard</name>
    <name type="synonym">Felis pardus</name>
    <dbReference type="NCBI Taxonomy" id="9691"/>
    <lineage>
        <taxon>Eukaryota</taxon>
        <taxon>Metazoa</taxon>
        <taxon>Chordata</taxon>
        <taxon>Craniata</taxon>
        <taxon>Vertebrata</taxon>
        <taxon>Euteleostomi</taxon>
        <taxon>Mammalia</taxon>
        <taxon>Eutheria</taxon>
        <taxon>Laurasiatheria</taxon>
        <taxon>Carnivora</taxon>
        <taxon>Feliformia</taxon>
        <taxon>Felidae</taxon>
        <taxon>Pantherinae</taxon>
        <taxon>Panthera</taxon>
    </lineage>
</organism>
<evidence type="ECO:0000259" key="24">
    <source>
        <dbReference type="PROSITE" id="PS50055"/>
    </source>
</evidence>
<dbReference type="Gene3D" id="1.10.510.10">
    <property type="entry name" value="Transferase(Phosphotransferase) domain 1"/>
    <property type="match status" value="1"/>
</dbReference>
<evidence type="ECO:0000256" key="11">
    <source>
        <dbReference type="ARBA" id="ARBA00023054"/>
    </source>
</evidence>
<dbReference type="SMART" id="SM00228">
    <property type="entry name" value="PDZ"/>
    <property type="match status" value="5"/>
</dbReference>
<dbReference type="Pfam" id="PF09379">
    <property type="entry name" value="FERM_N"/>
    <property type="match status" value="1"/>
</dbReference>
<feature type="domain" description="Tyrosine specific protein phosphatases" evidence="25">
    <location>
        <begin position="2349"/>
        <end position="2418"/>
    </location>
</feature>
<dbReference type="Pfam" id="PF00595">
    <property type="entry name" value="PDZ"/>
    <property type="match status" value="5"/>
</dbReference>
<feature type="binding site" evidence="21">
    <location>
        <begin position="2368"/>
        <end position="2374"/>
    </location>
    <ligand>
        <name>substrate</name>
    </ligand>
</feature>
<evidence type="ECO:0000256" key="3">
    <source>
        <dbReference type="ARBA" id="ARBA00004510"/>
    </source>
</evidence>
<feature type="region of interest" description="Disordered" evidence="23">
    <location>
        <begin position="1027"/>
        <end position="1050"/>
    </location>
</feature>
<dbReference type="PROSITE" id="PS50055">
    <property type="entry name" value="TYR_PHOSPHATASE_PTP"/>
    <property type="match status" value="1"/>
</dbReference>
<evidence type="ECO:0000256" key="13">
    <source>
        <dbReference type="ARBA" id="ARBA00023242"/>
    </source>
</evidence>
<dbReference type="SUPFAM" id="SSF50156">
    <property type="entry name" value="PDZ domain-like"/>
    <property type="match status" value="5"/>
</dbReference>
<feature type="compositionally biased region" description="Basic and acidic residues" evidence="23">
    <location>
        <begin position="1641"/>
        <end position="1656"/>
    </location>
</feature>
<dbReference type="Proteomes" id="UP001165780">
    <property type="component" value="Unplaced"/>
</dbReference>
<dbReference type="PROSITE" id="PS50057">
    <property type="entry name" value="FERM_3"/>
    <property type="match status" value="1"/>
</dbReference>
<dbReference type="GO" id="GO:0005634">
    <property type="term" value="C:nucleus"/>
    <property type="evidence" value="ECO:0007669"/>
    <property type="project" value="UniProtKB-SubCell"/>
</dbReference>
<dbReference type="GeneID" id="109276310"/>
<evidence type="ECO:0000256" key="2">
    <source>
        <dbReference type="ARBA" id="ARBA00004245"/>
    </source>
</evidence>
<feature type="compositionally biased region" description="Polar residues" evidence="23">
    <location>
        <begin position="1243"/>
        <end position="1262"/>
    </location>
</feature>
<dbReference type="InterPro" id="IPR000299">
    <property type="entry name" value="FERM_domain"/>
</dbReference>
<evidence type="ECO:0000256" key="1">
    <source>
        <dbReference type="ARBA" id="ARBA00004123"/>
    </source>
</evidence>
<feature type="compositionally biased region" description="Polar residues" evidence="23">
    <location>
        <begin position="1275"/>
        <end position="1289"/>
    </location>
</feature>
<keyword evidence="11 22" id="KW-0175">Coiled coil</keyword>
<dbReference type="CDD" id="cd14473">
    <property type="entry name" value="FERM_B-lobe"/>
    <property type="match status" value="1"/>
</dbReference>
<accession>A0A9W2VFJ1</accession>
<dbReference type="InterPro" id="IPR035963">
    <property type="entry name" value="FERM_2"/>
</dbReference>
<evidence type="ECO:0000256" key="7">
    <source>
        <dbReference type="ARBA" id="ARBA00022553"/>
    </source>
</evidence>
<reference evidence="30" key="1">
    <citation type="submission" date="2025-08" db="UniProtKB">
        <authorList>
            <consortium name="RefSeq"/>
        </authorList>
    </citation>
    <scope>IDENTIFICATION</scope>
    <source>
        <tissue evidence="30">Whole blood</tissue>
    </source>
</reference>
<dbReference type="SMART" id="SM01196">
    <property type="entry name" value="FERM_C"/>
    <property type="match status" value="1"/>
</dbReference>
<dbReference type="Pfam" id="PF00373">
    <property type="entry name" value="FERM_M"/>
    <property type="match status" value="1"/>
</dbReference>